<evidence type="ECO:0000256" key="9">
    <source>
        <dbReference type="SAM" id="Phobius"/>
    </source>
</evidence>
<accession>A0A0F9RBA4</accession>
<evidence type="ECO:0000256" key="1">
    <source>
        <dbReference type="ARBA" id="ARBA00004651"/>
    </source>
</evidence>
<keyword evidence="5" id="KW-0029">Amino-acid transport</keyword>
<protein>
    <recommendedName>
        <fullName evidence="11">Branched-chain amino acid ABC transporter permease</fullName>
    </recommendedName>
</protein>
<evidence type="ECO:0000313" key="10">
    <source>
        <dbReference type="EMBL" id="KKN46697.1"/>
    </source>
</evidence>
<evidence type="ECO:0000256" key="6">
    <source>
        <dbReference type="ARBA" id="ARBA00022989"/>
    </source>
</evidence>
<feature type="transmembrane region" description="Helical" evidence="9">
    <location>
        <begin position="104"/>
        <end position="129"/>
    </location>
</feature>
<reference evidence="10" key="1">
    <citation type="journal article" date="2015" name="Nature">
        <title>Complex archaea that bridge the gap between prokaryotes and eukaryotes.</title>
        <authorList>
            <person name="Spang A."/>
            <person name="Saw J.H."/>
            <person name="Jorgensen S.L."/>
            <person name="Zaremba-Niedzwiedzka K."/>
            <person name="Martijn J."/>
            <person name="Lind A.E."/>
            <person name="van Eijk R."/>
            <person name="Schleper C."/>
            <person name="Guy L."/>
            <person name="Ettema T.J."/>
        </authorList>
    </citation>
    <scope>NUCLEOTIDE SEQUENCE</scope>
</reference>
<feature type="transmembrane region" description="Helical" evidence="9">
    <location>
        <begin position="12"/>
        <end position="35"/>
    </location>
</feature>
<feature type="transmembrane region" description="Helical" evidence="9">
    <location>
        <begin position="149"/>
        <end position="168"/>
    </location>
</feature>
<keyword evidence="2" id="KW-0813">Transport</keyword>
<dbReference type="PANTHER" id="PTHR11795:SF442">
    <property type="entry name" value="ABC TRANSPORTER ATP-BINDING PROTEIN"/>
    <property type="match status" value="1"/>
</dbReference>
<dbReference type="InterPro" id="IPR001851">
    <property type="entry name" value="ABC_transp_permease"/>
</dbReference>
<feature type="transmembrane region" description="Helical" evidence="9">
    <location>
        <begin position="42"/>
        <end position="62"/>
    </location>
</feature>
<dbReference type="AlphaFoldDB" id="A0A0F9RBA4"/>
<dbReference type="GO" id="GO:0005886">
    <property type="term" value="C:plasma membrane"/>
    <property type="evidence" value="ECO:0007669"/>
    <property type="project" value="UniProtKB-SubCell"/>
</dbReference>
<keyword evidence="7 9" id="KW-0472">Membrane</keyword>
<evidence type="ECO:0008006" key="11">
    <source>
        <dbReference type="Google" id="ProtNLM"/>
    </source>
</evidence>
<evidence type="ECO:0000256" key="8">
    <source>
        <dbReference type="ARBA" id="ARBA00037998"/>
    </source>
</evidence>
<sequence length="295" mass="31511">MSMIFGVPMAVLYGQLLIGVINGAFYALLSLGLAVIFGLLKIINFAHGAMYMLGAMATVILFDNLGVNYWVALFLAPVLVGIVGVLVEYFLLRRIAGQDHIYSLLLTFGVALIMQGILTNIYGVSGLRYSIPDVFKGGVNLGFMFLPFYRAWVIVAALLLCFVTWFMIEKTKLGAYLRAGTEDSQLMQGFGINVPLLVSLTYGFGVMLAAFAGVLAAPIYSVTPVMGSHILIVVFAVVVIGGLGSIGGAIITGILMGVVEGLTKTFYPPASSAVIFLVMVIVLMIRPNGLFGKEA</sequence>
<dbReference type="PANTHER" id="PTHR11795">
    <property type="entry name" value="BRANCHED-CHAIN AMINO ACID TRANSPORT SYSTEM PERMEASE PROTEIN LIVH"/>
    <property type="match status" value="1"/>
</dbReference>
<feature type="transmembrane region" description="Helical" evidence="9">
    <location>
        <begin position="226"/>
        <end position="259"/>
    </location>
</feature>
<dbReference type="CDD" id="cd06582">
    <property type="entry name" value="TM_PBP1_LivH_like"/>
    <property type="match status" value="1"/>
</dbReference>
<evidence type="ECO:0000256" key="5">
    <source>
        <dbReference type="ARBA" id="ARBA00022970"/>
    </source>
</evidence>
<name>A0A0F9RBA4_9ZZZZ</name>
<evidence type="ECO:0000256" key="4">
    <source>
        <dbReference type="ARBA" id="ARBA00022692"/>
    </source>
</evidence>
<organism evidence="10">
    <name type="scientific">marine sediment metagenome</name>
    <dbReference type="NCBI Taxonomy" id="412755"/>
    <lineage>
        <taxon>unclassified sequences</taxon>
        <taxon>metagenomes</taxon>
        <taxon>ecological metagenomes</taxon>
    </lineage>
</organism>
<comment type="similarity">
    <text evidence="8">Belongs to the binding-protein-dependent transport system permease family. LivHM subfamily.</text>
</comment>
<feature type="transmembrane region" description="Helical" evidence="9">
    <location>
        <begin position="196"/>
        <end position="220"/>
    </location>
</feature>
<feature type="transmembrane region" description="Helical" evidence="9">
    <location>
        <begin position="68"/>
        <end position="92"/>
    </location>
</feature>
<proteinExistence type="inferred from homology"/>
<dbReference type="InterPro" id="IPR052157">
    <property type="entry name" value="BCAA_transport_permease"/>
</dbReference>
<keyword evidence="3" id="KW-1003">Cell membrane</keyword>
<comment type="caution">
    <text evidence="10">The sequence shown here is derived from an EMBL/GenBank/DDBJ whole genome shotgun (WGS) entry which is preliminary data.</text>
</comment>
<gene>
    <name evidence="10" type="ORF">LCGC14_0670350</name>
</gene>
<keyword evidence="4 9" id="KW-0812">Transmembrane</keyword>
<evidence type="ECO:0000256" key="7">
    <source>
        <dbReference type="ARBA" id="ARBA00023136"/>
    </source>
</evidence>
<dbReference type="Pfam" id="PF02653">
    <property type="entry name" value="BPD_transp_2"/>
    <property type="match status" value="1"/>
</dbReference>
<comment type="subcellular location">
    <subcellularLocation>
        <location evidence="1">Cell membrane</location>
        <topology evidence="1">Multi-pass membrane protein</topology>
    </subcellularLocation>
</comment>
<dbReference type="GO" id="GO:0022857">
    <property type="term" value="F:transmembrane transporter activity"/>
    <property type="evidence" value="ECO:0007669"/>
    <property type="project" value="InterPro"/>
</dbReference>
<keyword evidence="6 9" id="KW-1133">Transmembrane helix</keyword>
<feature type="transmembrane region" description="Helical" evidence="9">
    <location>
        <begin position="266"/>
        <end position="285"/>
    </location>
</feature>
<evidence type="ECO:0000256" key="2">
    <source>
        <dbReference type="ARBA" id="ARBA00022448"/>
    </source>
</evidence>
<evidence type="ECO:0000256" key="3">
    <source>
        <dbReference type="ARBA" id="ARBA00022475"/>
    </source>
</evidence>
<dbReference type="GO" id="GO:0006865">
    <property type="term" value="P:amino acid transport"/>
    <property type="evidence" value="ECO:0007669"/>
    <property type="project" value="UniProtKB-KW"/>
</dbReference>
<dbReference type="EMBL" id="LAZR01001316">
    <property type="protein sequence ID" value="KKN46697.1"/>
    <property type="molecule type" value="Genomic_DNA"/>
</dbReference>